<dbReference type="InterPro" id="IPR002586">
    <property type="entry name" value="CobQ/CobB/MinD/ParA_Nub-bd_dom"/>
</dbReference>
<reference evidence="2" key="1">
    <citation type="submission" date="2022-05" db="EMBL/GenBank/DDBJ databases">
        <title>Genomic analysis of Brachybacterium sp. CBA3104.</title>
        <authorList>
            <person name="Roh S.W."/>
            <person name="Kim Y.B."/>
            <person name="Kim Y."/>
        </authorList>
    </citation>
    <scope>NUCLEOTIDE SEQUENCE</scope>
    <source>
        <strain evidence="2">CBA3104</strain>
        <plasmid evidence="2">pCBA3104-01</plasmid>
    </source>
</reference>
<accession>A0ABY4NDU0</accession>
<dbReference type="PIRSF" id="PIRSF009320">
    <property type="entry name" value="Nuc_binding_HP_1000"/>
    <property type="match status" value="1"/>
</dbReference>
<evidence type="ECO:0000259" key="1">
    <source>
        <dbReference type="Pfam" id="PF01656"/>
    </source>
</evidence>
<name>A0ABY4NDU0_9MICO</name>
<dbReference type="Gene3D" id="3.40.50.300">
    <property type="entry name" value="P-loop containing nucleotide triphosphate hydrolases"/>
    <property type="match status" value="1"/>
</dbReference>
<gene>
    <name evidence="2" type="ORF">M4486_19710</name>
</gene>
<dbReference type="Pfam" id="PF01656">
    <property type="entry name" value="CbiA"/>
    <property type="match status" value="1"/>
</dbReference>
<dbReference type="PANTHER" id="PTHR13696:SF99">
    <property type="entry name" value="COBYRINIC ACID AC-DIAMIDE SYNTHASE"/>
    <property type="match status" value="1"/>
</dbReference>
<feature type="domain" description="CobQ/CobB/MinD/ParA nucleotide binding" evidence="1">
    <location>
        <begin position="6"/>
        <end position="185"/>
    </location>
</feature>
<evidence type="ECO:0000313" key="3">
    <source>
        <dbReference type="Proteomes" id="UP001055868"/>
    </source>
</evidence>
<dbReference type="Proteomes" id="UP001055868">
    <property type="component" value="Plasmid pCBA3104-01"/>
</dbReference>
<evidence type="ECO:0000313" key="2">
    <source>
        <dbReference type="EMBL" id="UQN31819.1"/>
    </source>
</evidence>
<dbReference type="RefSeq" id="WP_249481243.1">
    <property type="nucleotide sequence ID" value="NZ_CP097219.1"/>
</dbReference>
<dbReference type="InterPro" id="IPR027417">
    <property type="entry name" value="P-loop_NTPase"/>
</dbReference>
<dbReference type="SUPFAM" id="SSF52540">
    <property type="entry name" value="P-loop containing nucleoside triphosphate hydrolases"/>
    <property type="match status" value="1"/>
</dbReference>
<organism evidence="2 3">
    <name type="scientific">Brachybacterium kimchii</name>
    <dbReference type="NCBI Taxonomy" id="2942909"/>
    <lineage>
        <taxon>Bacteria</taxon>
        <taxon>Bacillati</taxon>
        <taxon>Actinomycetota</taxon>
        <taxon>Actinomycetes</taxon>
        <taxon>Micrococcales</taxon>
        <taxon>Dermabacteraceae</taxon>
        <taxon>Brachybacterium</taxon>
    </lineage>
</organism>
<sequence length="219" mass="23546">MTTRIITVCNQKGGVGKTQSVGELATVCAATGKRVLAIDADSTQGSLGAWVGQVGKDATDFDIALLTDPSDLDGIREIAEGYDLVFIDTPGSRAQNDLVDAFLRVSDFVLVTTETDGMSLEPADRYIDELVAPAGKPYAVLLTKWDARRPRKEARARAFFEEVDKPVFKSVIRSYSAFADAYEDGVFVTSSPRRTVTAHNAASDYSKAAVELLSAIATL</sequence>
<dbReference type="CDD" id="cd02042">
    <property type="entry name" value="ParAB_family"/>
    <property type="match status" value="1"/>
</dbReference>
<keyword evidence="3" id="KW-1185">Reference proteome</keyword>
<protein>
    <submittedName>
        <fullName evidence="2">ParA family protein</fullName>
    </submittedName>
</protein>
<dbReference type="PANTHER" id="PTHR13696">
    <property type="entry name" value="P-LOOP CONTAINING NUCLEOSIDE TRIPHOSPHATE HYDROLASE"/>
    <property type="match status" value="1"/>
</dbReference>
<dbReference type="InterPro" id="IPR050678">
    <property type="entry name" value="DNA_Partitioning_ATPase"/>
</dbReference>
<dbReference type="EMBL" id="CP097219">
    <property type="protein sequence ID" value="UQN31819.1"/>
    <property type="molecule type" value="Genomic_DNA"/>
</dbReference>
<geneLocation type="plasmid" evidence="2 3">
    <name>pCBA3104-01</name>
</geneLocation>
<proteinExistence type="predicted"/>
<keyword evidence="2" id="KW-0614">Plasmid</keyword>